<proteinExistence type="predicted"/>
<evidence type="ECO:0000313" key="1">
    <source>
        <dbReference type="EMBL" id="CAG8777799.1"/>
    </source>
</evidence>
<dbReference type="Proteomes" id="UP000789525">
    <property type="component" value="Unassembled WGS sequence"/>
</dbReference>
<feature type="non-terminal residue" evidence="1">
    <location>
        <position position="156"/>
    </location>
</feature>
<feature type="non-terminal residue" evidence="1">
    <location>
        <position position="1"/>
    </location>
</feature>
<evidence type="ECO:0000313" key="2">
    <source>
        <dbReference type="Proteomes" id="UP000789525"/>
    </source>
</evidence>
<organism evidence="1 2">
    <name type="scientific">Acaulospora colombiana</name>
    <dbReference type="NCBI Taxonomy" id="27376"/>
    <lineage>
        <taxon>Eukaryota</taxon>
        <taxon>Fungi</taxon>
        <taxon>Fungi incertae sedis</taxon>
        <taxon>Mucoromycota</taxon>
        <taxon>Glomeromycotina</taxon>
        <taxon>Glomeromycetes</taxon>
        <taxon>Diversisporales</taxon>
        <taxon>Acaulosporaceae</taxon>
        <taxon>Acaulospora</taxon>
    </lineage>
</organism>
<reference evidence="1" key="1">
    <citation type="submission" date="2021-06" db="EMBL/GenBank/DDBJ databases">
        <authorList>
            <person name="Kallberg Y."/>
            <person name="Tangrot J."/>
            <person name="Rosling A."/>
        </authorList>
    </citation>
    <scope>NUCLEOTIDE SEQUENCE</scope>
    <source>
        <strain evidence="1">CL356</strain>
    </source>
</reference>
<name>A0ACA9R551_9GLOM</name>
<gene>
    <name evidence="1" type="ORF">ACOLOM_LOCUS14180</name>
</gene>
<comment type="caution">
    <text evidence="1">The sequence shown here is derived from an EMBL/GenBank/DDBJ whole genome shotgun (WGS) entry which is preliminary data.</text>
</comment>
<protein>
    <submittedName>
        <fullName evidence="1">14543_t:CDS:1</fullName>
    </submittedName>
</protein>
<accession>A0ACA9R551</accession>
<sequence length="156" mass="17364">DRFLAENREADVEEKPNSQGELQSASSGELSQNNTAPPINFAKDEPEELSTSLNNTRISDKDPMVGIEVQKSDHPKETPGKVNDINETKNDIQEPVQHDTEIHENSSECLPEIQEEAHVSEKGDTAIRHTTVTDEIVDESTQNQQSITESENKVET</sequence>
<keyword evidence="2" id="KW-1185">Reference proteome</keyword>
<dbReference type="EMBL" id="CAJVPT010069270">
    <property type="protein sequence ID" value="CAG8777799.1"/>
    <property type="molecule type" value="Genomic_DNA"/>
</dbReference>